<dbReference type="AlphaFoldDB" id="A0AAD6SWZ3"/>
<accession>A0AAD6SWZ3</accession>
<sequence length="118" mass="11900">MFSTKSLLATISTATVFIGAANAFSGTAHLGFYNATSCGCGPQNGPFAIAIPSALVGSNVCCNVQINLSFEGESTTAVFSGAYDAGGAQDIALSPDAFAALAGFPEDVSLSPVTWSFF</sequence>
<dbReference type="SUPFAM" id="SSF50685">
    <property type="entry name" value="Barwin-like endoglucanases"/>
    <property type="match status" value="1"/>
</dbReference>
<dbReference type="Proteomes" id="UP001218188">
    <property type="component" value="Unassembled WGS sequence"/>
</dbReference>
<proteinExistence type="predicted"/>
<dbReference type="Gene3D" id="2.40.40.10">
    <property type="entry name" value="RlpA-like domain"/>
    <property type="match status" value="1"/>
</dbReference>
<reference evidence="2" key="1">
    <citation type="submission" date="2023-03" db="EMBL/GenBank/DDBJ databases">
        <title>Massive genome expansion in bonnet fungi (Mycena s.s.) driven by repeated elements and novel gene families across ecological guilds.</title>
        <authorList>
            <consortium name="Lawrence Berkeley National Laboratory"/>
            <person name="Harder C.B."/>
            <person name="Miyauchi S."/>
            <person name="Viragh M."/>
            <person name="Kuo A."/>
            <person name="Thoen E."/>
            <person name="Andreopoulos B."/>
            <person name="Lu D."/>
            <person name="Skrede I."/>
            <person name="Drula E."/>
            <person name="Henrissat B."/>
            <person name="Morin E."/>
            <person name="Kohler A."/>
            <person name="Barry K."/>
            <person name="LaButti K."/>
            <person name="Morin E."/>
            <person name="Salamov A."/>
            <person name="Lipzen A."/>
            <person name="Mereny Z."/>
            <person name="Hegedus B."/>
            <person name="Baldrian P."/>
            <person name="Stursova M."/>
            <person name="Weitz H."/>
            <person name="Taylor A."/>
            <person name="Grigoriev I.V."/>
            <person name="Nagy L.G."/>
            <person name="Martin F."/>
            <person name="Kauserud H."/>
        </authorList>
    </citation>
    <scope>NUCLEOTIDE SEQUENCE</scope>
    <source>
        <strain evidence="2">CBHHK200</strain>
    </source>
</reference>
<feature type="signal peptide" evidence="1">
    <location>
        <begin position="1"/>
        <end position="23"/>
    </location>
</feature>
<dbReference type="InterPro" id="IPR036908">
    <property type="entry name" value="RlpA-like_sf"/>
</dbReference>
<name>A0AAD6SWZ3_9AGAR</name>
<gene>
    <name evidence="2" type="ORF">C8F04DRAFT_1102106</name>
</gene>
<protein>
    <submittedName>
        <fullName evidence="2">Uncharacterized protein</fullName>
    </submittedName>
</protein>
<organism evidence="2 3">
    <name type="scientific">Mycena alexandri</name>
    <dbReference type="NCBI Taxonomy" id="1745969"/>
    <lineage>
        <taxon>Eukaryota</taxon>
        <taxon>Fungi</taxon>
        <taxon>Dikarya</taxon>
        <taxon>Basidiomycota</taxon>
        <taxon>Agaricomycotina</taxon>
        <taxon>Agaricomycetes</taxon>
        <taxon>Agaricomycetidae</taxon>
        <taxon>Agaricales</taxon>
        <taxon>Marasmiineae</taxon>
        <taxon>Mycenaceae</taxon>
        <taxon>Mycena</taxon>
    </lineage>
</organism>
<keyword evidence="1" id="KW-0732">Signal</keyword>
<evidence type="ECO:0000313" key="3">
    <source>
        <dbReference type="Proteomes" id="UP001218188"/>
    </source>
</evidence>
<dbReference type="CDD" id="cd22191">
    <property type="entry name" value="DPBB_RlpA_EXP_N-like"/>
    <property type="match status" value="1"/>
</dbReference>
<comment type="caution">
    <text evidence="2">The sequence shown here is derived from an EMBL/GenBank/DDBJ whole genome shotgun (WGS) entry which is preliminary data.</text>
</comment>
<dbReference type="EMBL" id="JARJCM010000058">
    <property type="protein sequence ID" value="KAJ7034270.1"/>
    <property type="molecule type" value="Genomic_DNA"/>
</dbReference>
<evidence type="ECO:0000256" key="1">
    <source>
        <dbReference type="SAM" id="SignalP"/>
    </source>
</evidence>
<feature type="chain" id="PRO_5042068817" evidence="1">
    <location>
        <begin position="24"/>
        <end position="118"/>
    </location>
</feature>
<keyword evidence="3" id="KW-1185">Reference proteome</keyword>
<evidence type="ECO:0000313" key="2">
    <source>
        <dbReference type="EMBL" id="KAJ7034270.1"/>
    </source>
</evidence>